<comment type="caution">
    <text evidence="3">The sequence shown here is derived from an EMBL/GenBank/DDBJ whole genome shotgun (WGS) entry which is preliminary data.</text>
</comment>
<keyword evidence="2" id="KW-0812">Transmembrane</keyword>
<feature type="region of interest" description="Disordered" evidence="1">
    <location>
        <begin position="1"/>
        <end position="31"/>
    </location>
</feature>
<evidence type="ECO:0000313" key="4">
    <source>
        <dbReference type="Proteomes" id="UP001172102"/>
    </source>
</evidence>
<dbReference type="EMBL" id="JAUKUA010000002">
    <property type="protein sequence ID" value="KAK0725172.1"/>
    <property type="molecule type" value="Genomic_DNA"/>
</dbReference>
<name>A0AA40B014_9PEZI</name>
<dbReference type="AlphaFoldDB" id="A0AA40B014"/>
<organism evidence="3 4">
    <name type="scientific">Lasiosphaeris hirsuta</name>
    <dbReference type="NCBI Taxonomy" id="260670"/>
    <lineage>
        <taxon>Eukaryota</taxon>
        <taxon>Fungi</taxon>
        <taxon>Dikarya</taxon>
        <taxon>Ascomycota</taxon>
        <taxon>Pezizomycotina</taxon>
        <taxon>Sordariomycetes</taxon>
        <taxon>Sordariomycetidae</taxon>
        <taxon>Sordariales</taxon>
        <taxon>Lasiosphaeriaceae</taxon>
        <taxon>Lasiosphaeris</taxon>
    </lineage>
</organism>
<keyword evidence="4" id="KW-1185">Reference proteome</keyword>
<dbReference type="Proteomes" id="UP001172102">
    <property type="component" value="Unassembled WGS sequence"/>
</dbReference>
<feature type="transmembrane region" description="Helical" evidence="2">
    <location>
        <begin position="37"/>
        <end position="61"/>
    </location>
</feature>
<gene>
    <name evidence="3" type="ORF">B0H67DRAFT_658499</name>
</gene>
<evidence type="ECO:0000256" key="1">
    <source>
        <dbReference type="SAM" id="MobiDB-lite"/>
    </source>
</evidence>
<evidence type="ECO:0000256" key="2">
    <source>
        <dbReference type="SAM" id="Phobius"/>
    </source>
</evidence>
<evidence type="ECO:0000313" key="3">
    <source>
        <dbReference type="EMBL" id="KAK0725172.1"/>
    </source>
</evidence>
<protein>
    <submittedName>
        <fullName evidence="3">Uncharacterized protein</fullName>
    </submittedName>
</protein>
<feature type="transmembrane region" description="Helical" evidence="2">
    <location>
        <begin position="117"/>
        <end position="139"/>
    </location>
</feature>
<feature type="region of interest" description="Disordered" evidence="1">
    <location>
        <begin position="77"/>
        <end position="100"/>
    </location>
</feature>
<sequence>MFSPDDISRRCKQNLNDTDPPQGLLSRHSSASTSRHLPYRAVLLSAIITTLIAAPSVATAFPTPVDDSGKWADFVINPADGSASPAPPPDPPDAAGDDGHINSLPFPRNMYAPAARAIPSGLLLGMLFTIIIWAAMCVLRSVTRRRRRAGAGRAGGLGGLWLWLRMLGGGEGRDPRQIQDYGRVATPWDFAH</sequence>
<keyword evidence="2" id="KW-1133">Transmembrane helix</keyword>
<accession>A0AA40B014</accession>
<reference evidence="3" key="1">
    <citation type="submission" date="2023-06" db="EMBL/GenBank/DDBJ databases">
        <title>Genome-scale phylogeny and comparative genomics of the fungal order Sordariales.</title>
        <authorList>
            <consortium name="Lawrence Berkeley National Laboratory"/>
            <person name="Hensen N."/>
            <person name="Bonometti L."/>
            <person name="Westerberg I."/>
            <person name="Brannstrom I.O."/>
            <person name="Guillou S."/>
            <person name="Cros-Aarteil S."/>
            <person name="Calhoun S."/>
            <person name="Haridas S."/>
            <person name="Kuo A."/>
            <person name="Mondo S."/>
            <person name="Pangilinan J."/>
            <person name="Riley R."/>
            <person name="Labutti K."/>
            <person name="Andreopoulos B."/>
            <person name="Lipzen A."/>
            <person name="Chen C."/>
            <person name="Yanf M."/>
            <person name="Daum C."/>
            <person name="Ng V."/>
            <person name="Clum A."/>
            <person name="Steindorff A."/>
            <person name="Ohm R."/>
            <person name="Martin F."/>
            <person name="Silar P."/>
            <person name="Natvig D."/>
            <person name="Lalanne C."/>
            <person name="Gautier V."/>
            <person name="Ament-Velasquez S.L."/>
            <person name="Kruys A."/>
            <person name="Hutchinson M.I."/>
            <person name="Powell A.J."/>
            <person name="Barry K."/>
            <person name="Miller A.N."/>
            <person name="Grigoriev I.V."/>
            <person name="Debuchy R."/>
            <person name="Gladieux P."/>
            <person name="Thoren M.H."/>
            <person name="Johannesson H."/>
        </authorList>
    </citation>
    <scope>NUCLEOTIDE SEQUENCE</scope>
    <source>
        <strain evidence="3">SMH4607-1</strain>
    </source>
</reference>
<keyword evidence="2" id="KW-0472">Membrane</keyword>
<proteinExistence type="predicted"/>